<sequence length="91" mass="9483">MEDKGKAASVRAAEAAAKRAAVSTIFSNPAGWVMAGLVAGGIAWYIYKKQPADTPGQKRDLLDKATHPSKAYAELAKPQPLPSSVGTASRS</sequence>
<dbReference type="EMBL" id="BDGG01000008">
    <property type="protein sequence ID" value="GAV02497.1"/>
    <property type="molecule type" value="Genomic_DNA"/>
</dbReference>
<reference evidence="3 4" key="1">
    <citation type="journal article" date="2016" name="Nat. Commun.">
        <title>Extremotolerant tardigrade genome and improved radiotolerance of human cultured cells by tardigrade-unique protein.</title>
        <authorList>
            <person name="Hashimoto T."/>
            <person name="Horikawa D.D."/>
            <person name="Saito Y."/>
            <person name="Kuwahara H."/>
            <person name="Kozuka-Hata H."/>
            <person name="Shin-I T."/>
            <person name="Minakuchi Y."/>
            <person name="Ohishi K."/>
            <person name="Motoyama A."/>
            <person name="Aizu T."/>
            <person name="Enomoto A."/>
            <person name="Kondo K."/>
            <person name="Tanaka S."/>
            <person name="Hara Y."/>
            <person name="Koshikawa S."/>
            <person name="Sagara H."/>
            <person name="Miura T."/>
            <person name="Yokobori S."/>
            <person name="Miyagawa K."/>
            <person name="Suzuki Y."/>
            <person name="Kubo T."/>
            <person name="Oyama M."/>
            <person name="Kohara Y."/>
            <person name="Fujiyama A."/>
            <person name="Arakawa K."/>
            <person name="Katayama T."/>
            <person name="Toyoda A."/>
            <person name="Kunieda T."/>
        </authorList>
    </citation>
    <scope>NUCLEOTIDE SEQUENCE [LARGE SCALE GENOMIC DNA]</scope>
    <source>
        <strain evidence="3 4">YOKOZUNA-1</strain>
    </source>
</reference>
<evidence type="ECO:0000313" key="4">
    <source>
        <dbReference type="Proteomes" id="UP000186922"/>
    </source>
</evidence>
<proteinExistence type="predicted"/>
<evidence type="ECO:0000256" key="2">
    <source>
        <dbReference type="SAM" id="Phobius"/>
    </source>
</evidence>
<keyword evidence="2" id="KW-0812">Transmembrane</keyword>
<name>A0A1D1VLM6_RAMVA</name>
<organism evidence="3 4">
    <name type="scientific">Ramazzottius varieornatus</name>
    <name type="common">Water bear</name>
    <name type="synonym">Tardigrade</name>
    <dbReference type="NCBI Taxonomy" id="947166"/>
    <lineage>
        <taxon>Eukaryota</taxon>
        <taxon>Metazoa</taxon>
        <taxon>Ecdysozoa</taxon>
        <taxon>Tardigrada</taxon>
        <taxon>Eutardigrada</taxon>
        <taxon>Parachela</taxon>
        <taxon>Hypsibioidea</taxon>
        <taxon>Ramazzottiidae</taxon>
        <taxon>Ramazzottius</taxon>
    </lineage>
</organism>
<dbReference type="AlphaFoldDB" id="A0A1D1VLM6"/>
<comment type="caution">
    <text evidence="3">The sequence shown here is derived from an EMBL/GenBank/DDBJ whole genome shotgun (WGS) entry which is preliminary data.</text>
</comment>
<gene>
    <name evidence="3" type="primary">RvY_13056-1</name>
    <name evidence="3" type="synonym">RvY_13056.1</name>
    <name evidence="3" type="ORF">RvY_13056</name>
</gene>
<keyword evidence="2" id="KW-1133">Transmembrane helix</keyword>
<keyword evidence="2" id="KW-0472">Membrane</keyword>
<evidence type="ECO:0000256" key="1">
    <source>
        <dbReference type="SAM" id="MobiDB-lite"/>
    </source>
</evidence>
<dbReference type="Proteomes" id="UP000186922">
    <property type="component" value="Unassembled WGS sequence"/>
</dbReference>
<protein>
    <submittedName>
        <fullName evidence="3">Uncharacterized protein</fullName>
    </submittedName>
</protein>
<accession>A0A1D1VLM6</accession>
<feature type="transmembrane region" description="Helical" evidence="2">
    <location>
        <begin position="29"/>
        <end position="47"/>
    </location>
</feature>
<feature type="region of interest" description="Disordered" evidence="1">
    <location>
        <begin position="72"/>
        <end position="91"/>
    </location>
</feature>
<feature type="compositionally biased region" description="Polar residues" evidence="1">
    <location>
        <begin position="82"/>
        <end position="91"/>
    </location>
</feature>
<evidence type="ECO:0000313" key="3">
    <source>
        <dbReference type="EMBL" id="GAV02497.1"/>
    </source>
</evidence>
<keyword evidence="4" id="KW-1185">Reference proteome</keyword>